<evidence type="ECO:0000259" key="2">
    <source>
        <dbReference type="Pfam" id="PF19658"/>
    </source>
</evidence>
<protein>
    <recommendedName>
        <fullName evidence="2">DUF6161 domain-containing protein</fullName>
    </recommendedName>
</protein>
<feature type="domain" description="DUF6161" evidence="2">
    <location>
        <begin position="264"/>
        <end position="440"/>
    </location>
</feature>
<gene>
    <name evidence="3" type="ORF">DN730_16060</name>
</gene>
<sequence>MESGLKMEERNDGISEVISITLPLNDNDTGMTFHDVETLKSFLKSEEEAWKWLQQSNKYRDYATQLHRRLNELFLQPLNTLMKQWESANKVEIEGSIQKICLHLKYIDFPFHNRNIGRFVRDQPTEIAINLVYLLMSGRLDSGLDLSNTIVSGLYPQSNSRQSQQFEQLNPYRYRAAVLLGDYYKFGVASSDDYLTNRIEELEGIMEGARKSNEKLTEYFADLEESVTNWSSKFVESNESKQSEVVARSDKFARRLARDLIRKSLDFRKSVDAKYEESLQVVEQAKDTYLSQVELDASVQYWKTKGQIHKRSKNSWMGGLFSLVAMIALTPYLLHGRFSSADSTVTADSAVGVLKSLGTNPLELVSTILAISAISYLIKFFAKQYSTQQHLYLEAEERKVMLMTYLALMNENKLKEQEDRKVALDTLFRPAQTGIFNDASHNIVPSDTIVKIFERQSSKPN</sequence>
<name>A0A370U5G4_9GAMM</name>
<dbReference type="Pfam" id="PF19658">
    <property type="entry name" value="DUF6161"/>
    <property type="match status" value="1"/>
</dbReference>
<keyword evidence="1" id="KW-0812">Transmembrane</keyword>
<evidence type="ECO:0000313" key="4">
    <source>
        <dbReference type="Proteomes" id="UP000254326"/>
    </source>
</evidence>
<keyword evidence="1" id="KW-1133">Transmembrane helix</keyword>
<feature type="transmembrane region" description="Helical" evidence="1">
    <location>
        <begin position="364"/>
        <end position="382"/>
    </location>
</feature>
<reference evidence="3 4" key="1">
    <citation type="submission" date="2018-06" db="EMBL/GenBank/DDBJ databases">
        <title>Marinomonas sp. YLB-05 draft genome sequence.</title>
        <authorList>
            <person name="Yu L."/>
            <person name="Tang X."/>
        </authorList>
    </citation>
    <scope>NUCLEOTIDE SEQUENCE [LARGE SCALE GENOMIC DNA]</scope>
    <source>
        <strain evidence="3 4">YLB-05</strain>
    </source>
</reference>
<dbReference type="AlphaFoldDB" id="A0A370U5G4"/>
<dbReference type="Proteomes" id="UP000254326">
    <property type="component" value="Unassembled WGS sequence"/>
</dbReference>
<comment type="caution">
    <text evidence="3">The sequence shown here is derived from an EMBL/GenBank/DDBJ whole genome shotgun (WGS) entry which is preliminary data.</text>
</comment>
<accession>A0A370U5G4</accession>
<proteinExistence type="predicted"/>
<keyword evidence="4" id="KW-1185">Reference proteome</keyword>
<dbReference type="RefSeq" id="WP_115469171.1">
    <property type="nucleotide sequence ID" value="NZ_QKRA01000010.1"/>
</dbReference>
<dbReference type="InterPro" id="IPR046159">
    <property type="entry name" value="DUF6161"/>
</dbReference>
<keyword evidence="1" id="KW-0472">Membrane</keyword>
<dbReference type="OrthoDB" id="9151250at2"/>
<feature type="transmembrane region" description="Helical" evidence="1">
    <location>
        <begin position="315"/>
        <end position="334"/>
    </location>
</feature>
<evidence type="ECO:0000256" key="1">
    <source>
        <dbReference type="SAM" id="Phobius"/>
    </source>
</evidence>
<dbReference type="EMBL" id="QKRA01000010">
    <property type="protein sequence ID" value="RDL43019.1"/>
    <property type="molecule type" value="Genomic_DNA"/>
</dbReference>
<organism evidence="3 4">
    <name type="scientific">Marinomonas piezotolerans</name>
    <dbReference type="NCBI Taxonomy" id="2213058"/>
    <lineage>
        <taxon>Bacteria</taxon>
        <taxon>Pseudomonadati</taxon>
        <taxon>Pseudomonadota</taxon>
        <taxon>Gammaproteobacteria</taxon>
        <taxon>Oceanospirillales</taxon>
        <taxon>Oceanospirillaceae</taxon>
        <taxon>Marinomonas</taxon>
    </lineage>
</organism>
<evidence type="ECO:0000313" key="3">
    <source>
        <dbReference type="EMBL" id="RDL43019.1"/>
    </source>
</evidence>